<gene>
    <name evidence="1" type="primary">TPHA0A02390</name>
    <name evidence="1" type="ordered locus">TPHA_0A02390</name>
</gene>
<protein>
    <recommendedName>
        <fullName evidence="3">RRM domain-containing protein</fullName>
    </recommendedName>
</protein>
<dbReference type="GO" id="GO:0030619">
    <property type="term" value="F:U1 snRNA binding"/>
    <property type="evidence" value="ECO:0007669"/>
    <property type="project" value="EnsemblFungi"/>
</dbReference>
<dbReference type="GO" id="GO:0071004">
    <property type="term" value="C:U2-type prespliceosome"/>
    <property type="evidence" value="ECO:0007669"/>
    <property type="project" value="EnsemblFungi"/>
</dbReference>
<reference evidence="1 2" key="1">
    <citation type="journal article" date="2011" name="Proc. Natl. Acad. Sci. U.S.A.">
        <title>Evolutionary erosion of yeast sex chromosomes by mating-type switching accidents.</title>
        <authorList>
            <person name="Gordon J.L."/>
            <person name="Armisen D."/>
            <person name="Proux-Wera E."/>
            <person name="Oheigeartaigh S.S."/>
            <person name="Byrne K.P."/>
            <person name="Wolfe K.H."/>
        </authorList>
    </citation>
    <scope>NUCLEOTIDE SEQUENCE [LARGE SCALE GENOMIC DNA]</scope>
    <source>
        <strain evidence="2">ATCC 24235 / CBS 4417 / NBRC 1672 / NRRL Y-8282 / UCD 70-5</strain>
    </source>
</reference>
<accession>G8BN43</accession>
<proteinExistence type="predicted"/>
<dbReference type="STRING" id="1071381.G8BN43"/>
<dbReference type="EMBL" id="HE612856">
    <property type="protein sequence ID" value="CCE61321.1"/>
    <property type="molecule type" value="Genomic_DNA"/>
</dbReference>
<dbReference type="KEGG" id="tpf:TPHA_0A02390"/>
<organism evidence="1 2">
    <name type="scientific">Tetrapisispora phaffii (strain ATCC 24235 / CBS 4417 / NBRC 1672 / NRRL Y-8282 / UCD 70-5)</name>
    <name type="common">Yeast</name>
    <name type="synonym">Fabospora phaffii</name>
    <dbReference type="NCBI Taxonomy" id="1071381"/>
    <lineage>
        <taxon>Eukaryota</taxon>
        <taxon>Fungi</taxon>
        <taxon>Dikarya</taxon>
        <taxon>Ascomycota</taxon>
        <taxon>Saccharomycotina</taxon>
        <taxon>Saccharomycetes</taxon>
        <taxon>Saccharomycetales</taxon>
        <taxon>Saccharomycetaceae</taxon>
        <taxon>Tetrapisispora</taxon>
    </lineage>
</organism>
<dbReference type="GO" id="GO:0005685">
    <property type="term" value="C:U1 snRNP"/>
    <property type="evidence" value="ECO:0007669"/>
    <property type="project" value="EnsemblFungi"/>
</dbReference>
<dbReference type="Proteomes" id="UP000005666">
    <property type="component" value="Chromosome 1"/>
</dbReference>
<dbReference type="SUPFAM" id="SSF54928">
    <property type="entry name" value="RNA-binding domain, RBD"/>
    <property type="match status" value="1"/>
</dbReference>
<dbReference type="eggNOG" id="KOG0118">
    <property type="taxonomic scope" value="Eukaryota"/>
</dbReference>
<dbReference type="AlphaFoldDB" id="G8BN43"/>
<dbReference type="HOGENOM" id="CLU_1267649_0_0_1"/>
<dbReference type="Gene3D" id="3.30.70.330">
    <property type="match status" value="1"/>
</dbReference>
<evidence type="ECO:0008006" key="3">
    <source>
        <dbReference type="Google" id="ProtNLM"/>
    </source>
</evidence>
<dbReference type="GO" id="GO:0000398">
    <property type="term" value="P:mRNA splicing, via spliceosome"/>
    <property type="evidence" value="ECO:0007669"/>
    <property type="project" value="EnsemblFungi"/>
</dbReference>
<dbReference type="OrthoDB" id="266020at2759"/>
<keyword evidence="2" id="KW-1185">Reference proteome</keyword>
<dbReference type="InterPro" id="IPR035979">
    <property type="entry name" value="RBD_domain_sf"/>
</dbReference>
<name>G8BN43_TETPH</name>
<dbReference type="RefSeq" id="XP_003683755.1">
    <property type="nucleotide sequence ID" value="XM_003683707.1"/>
</dbReference>
<dbReference type="InterPro" id="IPR012677">
    <property type="entry name" value="Nucleotide-bd_a/b_plait_sf"/>
</dbReference>
<dbReference type="GeneID" id="11532357"/>
<evidence type="ECO:0000313" key="1">
    <source>
        <dbReference type="EMBL" id="CCE61321.1"/>
    </source>
</evidence>
<sequence>MLPKDNKSVPVRTLYLSNLPSRPESKDNFIKFLLSQINPTNKYITSSELPLHTLEGINKEKLLDEEKGIVSISLSRKLSLKKQCFLTFENHAKAKEFRSQYSNFKINSQRVRIKYANKDSLLGLAMRNQSLLKKVLKSRKSKKELSRNNDLLVEKQLKRKIRRVRASLRKRGISEDEIEEISTKLRKEQNIIDSSKIQKLKTIKIQEKKNLPPKSLLL</sequence>
<evidence type="ECO:0000313" key="2">
    <source>
        <dbReference type="Proteomes" id="UP000005666"/>
    </source>
</evidence>